<proteinExistence type="predicted"/>
<accession>A0A834TY60</accession>
<gene>
    <name evidence="1" type="ORF">G2W53_019504</name>
</gene>
<evidence type="ECO:0000313" key="1">
    <source>
        <dbReference type="EMBL" id="KAF7828340.1"/>
    </source>
</evidence>
<dbReference type="EMBL" id="JAAIUW010000006">
    <property type="protein sequence ID" value="KAF7828340.1"/>
    <property type="molecule type" value="Genomic_DNA"/>
</dbReference>
<comment type="caution">
    <text evidence="1">The sequence shown here is derived from an EMBL/GenBank/DDBJ whole genome shotgun (WGS) entry which is preliminary data.</text>
</comment>
<keyword evidence="2" id="KW-1185">Reference proteome</keyword>
<protein>
    <submittedName>
        <fullName evidence="1">Uncharacterized protein</fullName>
    </submittedName>
</protein>
<reference evidence="1" key="1">
    <citation type="submission" date="2020-09" db="EMBL/GenBank/DDBJ databases">
        <title>Genome-Enabled Discovery of Anthraquinone Biosynthesis in Senna tora.</title>
        <authorList>
            <person name="Kang S.-H."/>
            <person name="Pandey R.P."/>
            <person name="Lee C.-M."/>
            <person name="Sim J.-S."/>
            <person name="Jeong J.-T."/>
            <person name="Choi B.-S."/>
            <person name="Jung M."/>
            <person name="Ginzburg D."/>
            <person name="Zhao K."/>
            <person name="Won S.Y."/>
            <person name="Oh T.-J."/>
            <person name="Yu Y."/>
            <person name="Kim N.-H."/>
            <person name="Lee O.R."/>
            <person name="Lee T.-H."/>
            <person name="Bashyal P."/>
            <person name="Kim T.-S."/>
            <person name="Lee W.-H."/>
            <person name="Kawkins C."/>
            <person name="Kim C.-K."/>
            <person name="Kim J.S."/>
            <person name="Ahn B.O."/>
            <person name="Rhee S.Y."/>
            <person name="Sohng J.K."/>
        </authorList>
    </citation>
    <scope>NUCLEOTIDE SEQUENCE</scope>
    <source>
        <tissue evidence="1">Leaf</tissue>
    </source>
</reference>
<dbReference type="AlphaFoldDB" id="A0A834TY60"/>
<evidence type="ECO:0000313" key="2">
    <source>
        <dbReference type="Proteomes" id="UP000634136"/>
    </source>
</evidence>
<dbReference type="OrthoDB" id="1750598at2759"/>
<dbReference type="Proteomes" id="UP000634136">
    <property type="component" value="Unassembled WGS sequence"/>
</dbReference>
<name>A0A834TY60_9FABA</name>
<organism evidence="1 2">
    <name type="scientific">Senna tora</name>
    <dbReference type="NCBI Taxonomy" id="362788"/>
    <lineage>
        <taxon>Eukaryota</taxon>
        <taxon>Viridiplantae</taxon>
        <taxon>Streptophyta</taxon>
        <taxon>Embryophyta</taxon>
        <taxon>Tracheophyta</taxon>
        <taxon>Spermatophyta</taxon>
        <taxon>Magnoliopsida</taxon>
        <taxon>eudicotyledons</taxon>
        <taxon>Gunneridae</taxon>
        <taxon>Pentapetalae</taxon>
        <taxon>rosids</taxon>
        <taxon>fabids</taxon>
        <taxon>Fabales</taxon>
        <taxon>Fabaceae</taxon>
        <taxon>Caesalpinioideae</taxon>
        <taxon>Cassia clade</taxon>
        <taxon>Senna</taxon>
    </lineage>
</organism>
<sequence length="296" mass="32365">MLLIPEHFTLRCTIIPIALSVQKPLIQNRFPRKVRSISSGHNRRFNSCWGPLRVRAFEQSSDSTKDPGIQKAEERFPFAPAYTSGINAEEKFVGWYNDCPSYSAPFPSLAVALIVLSMVLAPTKGREPKPRDRERTSTPSSMAMSIAPSIALSVHPTLSSQTLYIATFRGCVGPVKEILKGKLIICGFIPSSEKEGWNGYMPVSITPMMTPSPKLESSHTPYLSFSPKKDGVALASSGVNFTANPDATFRVLSVSAFEDGKTVVSVKMRARSNTSFIVTLRELSNEGDGLSLDCLS</sequence>